<sequence length="437" mass="45641">MNGRFKYTKGKAGRWSIATLASLALVGVGVSPLIAASSPSTDLPPAPGPVPSLSKQLPQEQTPTEFQQALGVPLEDAGGGTHAVLEQDAQAAKASLIAGGYTVNQITLNYAPMSADIYIAGKTPTATAQSAARSKANGAAINFVAAARTTAEAEVQQARIDADRDALAKQGIKINTTGILEDGSTILVRLINGTSAQADYILKTYGPDGLKVDTAAGPQPQEATTRTTDYAPWFGGDKIYIPAYTGTCTSGFSVYKPGYGNYMLTAGHCFKTTGITSVYWWNTAQTFGYSSQVDYVSGQPSDSALITGSYSPFVWNTNTTYLYQAVSSTGDTVGQDSCFDGALSGQVCRSHVTQTNVTINRSDGGTTTGVVEVRNIDGATVCVGGDSGGPVYDASPGTGIRARGIIKACATAPYQDYGYFMPWYRLAPRLGNLALNG</sequence>
<keyword evidence="3" id="KW-1185">Reference proteome</keyword>
<comment type="caution">
    <text evidence="2">The sequence shown here is derived from an EMBL/GenBank/DDBJ whole genome shotgun (WGS) entry which is preliminary data.</text>
</comment>
<name>A0ABX0D536_9MICC</name>
<dbReference type="RefSeq" id="WP_165180086.1">
    <property type="nucleotide sequence ID" value="NZ_JAAKZI010000001.1"/>
</dbReference>
<dbReference type="SUPFAM" id="SSF50494">
    <property type="entry name" value="Trypsin-like serine proteases"/>
    <property type="match status" value="1"/>
</dbReference>
<accession>A0ABX0D536</accession>
<evidence type="ECO:0000313" key="2">
    <source>
        <dbReference type="EMBL" id="NGN82001.1"/>
    </source>
</evidence>
<dbReference type="InterPro" id="IPR009003">
    <property type="entry name" value="Peptidase_S1_PA"/>
</dbReference>
<evidence type="ECO:0000313" key="3">
    <source>
        <dbReference type="Proteomes" id="UP000479226"/>
    </source>
</evidence>
<protein>
    <submittedName>
        <fullName evidence="2">Fimbrillin family protein</fullName>
    </submittedName>
</protein>
<dbReference type="InterPro" id="IPR018114">
    <property type="entry name" value="TRYPSIN_HIS"/>
</dbReference>
<evidence type="ECO:0000256" key="1">
    <source>
        <dbReference type="SAM" id="MobiDB-lite"/>
    </source>
</evidence>
<organism evidence="2 3">
    <name type="scientific">Arthrobacter silviterrae</name>
    <dbReference type="NCBI Taxonomy" id="2026658"/>
    <lineage>
        <taxon>Bacteria</taxon>
        <taxon>Bacillati</taxon>
        <taxon>Actinomycetota</taxon>
        <taxon>Actinomycetes</taxon>
        <taxon>Micrococcales</taxon>
        <taxon>Micrococcaceae</taxon>
        <taxon>Arthrobacter</taxon>
    </lineage>
</organism>
<dbReference type="Gene3D" id="2.40.10.10">
    <property type="entry name" value="Trypsin-like serine proteases"/>
    <property type="match status" value="2"/>
</dbReference>
<feature type="region of interest" description="Disordered" evidence="1">
    <location>
        <begin position="39"/>
        <end position="60"/>
    </location>
</feature>
<proteinExistence type="predicted"/>
<gene>
    <name evidence="2" type="ORF">G6N77_00785</name>
</gene>
<dbReference type="InterPro" id="IPR043504">
    <property type="entry name" value="Peptidase_S1_PA_chymotrypsin"/>
</dbReference>
<dbReference type="PROSITE" id="PS00134">
    <property type="entry name" value="TRYPSIN_HIS"/>
    <property type="match status" value="1"/>
</dbReference>
<reference evidence="2 3" key="1">
    <citation type="submission" date="2020-02" db="EMBL/GenBank/DDBJ databases">
        <title>Genome sequence of the type strain DSM 27180 of Arthrobacter silviterrae.</title>
        <authorList>
            <person name="Gao J."/>
            <person name="Sun J."/>
        </authorList>
    </citation>
    <scope>NUCLEOTIDE SEQUENCE [LARGE SCALE GENOMIC DNA]</scope>
    <source>
        <strain evidence="2 3">DSM 27180</strain>
    </source>
</reference>
<dbReference type="Proteomes" id="UP000479226">
    <property type="component" value="Unassembled WGS sequence"/>
</dbReference>
<dbReference type="EMBL" id="JAAKZI010000001">
    <property type="protein sequence ID" value="NGN82001.1"/>
    <property type="molecule type" value="Genomic_DNA"/>
</dbReference>